<name>A0A3N4IF13_ASCIM</name>
<evidence type="ECO:0000313" key="9">
    <source>
        <dbReference type="Proteomes" id="UP000275078"/>
    </source>
</evidence>
<comment type="subcellular location">
    <subcellularLocation>
        <location evidence="1">Nucleus</location>
        <location evidence="1">Nucleolus</location>
    </subcellularLocation>
</comment>
<evidence type="ECO:0000256" key="6">
    <source>
        <dbReference type="ARBA" id="ARBA00032634"/>
    </source>
</evidence>
<dbReference type="GO" id="GO:0005730">
    <property type="term" value="C:nucleolus"/>
    <property type="evidence" value="ECO:0007669"/>
    <property type="project" value="UniProtKB-SubCell"/>
</dbReference>
<evidence type="ECO:0000256" key="3">
    <source>
        <dbReference type="ARBA" id="ARBA00022884"/>
    </source>
</evidence>
<feature type="compositionally biased region" description="Basic and acidic residues" evidence="7">
    <location>
        <begin position="322"/>
        <end position="331"/>
    </location>
</feature>
<dbReference type="GO" id="GO:0000447">
    <property type="term" value="P:endonucleolytic cleavage in ITS1 to separate SSU-rRNA from 5.8S rRNA and LSU-rRNA from tricistronic rRNA transcript (SSU-rRNA, 5.8S rRNA, LSU-rRNA)"/>
    <property type="evidence" value="ECO:0007669"/>
    <property type="project" value="TreeGrafter"/>
</dbReference>
<feature type="compositionally biased region" description="Basic residues" evidence="7">
    <location>
        <begin position="73"/>
        <end position="82"/>
    </location>
</feature>
<keyword evidence="9" id="KW-1185">Reference proteome</keyword>
<protein>
    <recommendedName>
        <fullName evidence="6">18S rRNA factor 2</fullName>
    </recommendedName>
</protein>
<dbReference type="InterPro" id="IPR039119">
    <property type="entry name" value="ABT1/Esf2"/>
</dbReference>
<dbReference type="STRING" id="1160509.A0A3N4IF13"/>
<dbReference type="Proteomes" id="UP000275078">
    <property type="component" value="Unassembled WGS sequence"/>
</dbReference>
<dbReference type="GO" id="GO:0000480">
    <property type="term" value="P:endonucleolytic cleavage in 5'-ETS of tricistronic rRNA transcript (SSU-rRNA, 5.8S rRNA, LSU-rRNA)"/>
    <property type="evidence" value="ECO:0007669"/>
    <property type="project" value="TreeGrafter"/>
</dbReference>
<evidence type="ECO:0000313" key="8">
    <source>
        <dbReference type="EMBL" id="RPA82740.1"/>
    </source>
</evidence>
<feature type="compositionally biased region" description="Acidic residues" evidence="7">
    <location>
        <begin position="94"/>
        <end position="103"/>
    </location>
</feature>
<dbReference type="GO" id="GO:0034462">
    <property type="term" value="P:small-subunit processome assembly"/>
    <property type="evidence" value="ECO:0007669"/>
    <property type="project" value="TreeGrafter"/>
</dbReference>
<evidence type="ECO:0000256" key="2">
    <source>
        <dbReference type="ARBA" id="ARBA00005819"/>
    </source>
</evidence>
<feature type="region of interest" description="Disordered" evidence="7">
    <location>
        <begin position="1"/>
        <end position="109"/>
    </location>
</feature>
<dbReference type="EMBL" id="ML119669">
    <property type="protein sequence ID" value="RPA82740.1"/>
    <property type="molecule type" value="Genomic_DNA"/>
</dbReference>
<dbReference type="InterPro" id="IPR012677">
    <property type="entry name" value="Nucleotide-bd_a/b_plait_sf"/>
</dbReference>
<dbReference type="InterPro" id="IPR035979">
    <property type="entry name" value="RBD_domain_sf"/>
</dbReference>
<sequence>MAGDKSSKDFLDHGSDSESDAVHSGSESDSRIKSTTVKRGAKRQRVSDFVGHSSDDDSDNGGVSSDEDEKIQKGKATKKASTKKTSAPTKKDDSDDEKEDEKDITDATKLKPLTPAQLAEVKRKTKKTGVIYLSSIPPFMKPPKVRHLLSVFGEIGRIFLVPEDHKAHKARVKQGGNKKKKFVEGWVEFLDKKCAKLCVETLNAQIVGGKKGNYYHDDVWNMKYLQGFKWGDLQAQIAYENASRQAKMRAEIAQATRENKTFLKNVERAKMVENMEAKKRKRQADAEGEKAEGSAPKKEKTDVRRTFRQNEIAAGNSATTPVEKKKERSETVGKVLKKIF</sequence>
<keyword evidence="4" id="KW-0539">Nucleus</keyword>
<evidence type="ECO:0000256" key="4">
    <source>
        <dbReference type="ARBA" id="ARBA00023242"/>
    </source>
</evidence>
<dbReference type="OrthoDB" id="287393at2759"/>
<dbReference type="PANTHER" id="PTHR12311:SF7">
    <property type="entry name" value="ACTIVATOR OF BASAL TRANSCRIPTION 1"/>
    <property type="match status" value="1"/>
</dbReference>
<evidence type="ECO:0000256" key="7">
    <source>
        <dbReference type="SAM" id="MobiDB-lite"/>
    </source>
</evidence>
<proteinExistence type="inferred from homology"/>
<dbReference type="AlphaFoldDB" id="A0A3N4IF13"/>
<comment type="similarity">
    <text evidence="2">Belongs to the ESF2/ABP1 family.</text>
</comment>
<gene>
    <name evidence="8" type="ORF">BJ508DRAFT_375502</name>
</gene>
<comment type="function">
    <text evidence="5">Involved in the small subunit (SSU) processome assembly and function, and in the 18S rRNA synthesis. Required for the early cleavages at sites A0, A1 and A2.</text>
</comment>
<evidence type="ECO:0000256" key="1">
    <source>
        <dbReference type="ARBA" id="ARBA00004604"/>
    </source>
</evidence>
<dbReference type="CDD" id="cd12263">
    <property type="entry name" value="RRM_ABT1_like"/>
    <property type="match status" value="1"/>
</dbReference>
<dbReference type="PANTHER" id="PTHR12311">
    <property type="entry name" value="ACTIVATOR OF BASAL TRANSCRIPTION 1"/>
    <property type="match status" value="1"/>
</dbReference>
<accession>A0A3N4IF13</accession>
<dbReference type="SUPFAM" id="SSF54928">
    <property type="entry name" value="RNA-binding domain, RBD"/>
    <property type="match status" value="1"/>
</dbReference>
<dbReference type="GO" id="GO:0000472">
    <property type="term" value="P:endonucleolytic cleavage to generate mature 5'-end of SSU-rRNA from (SSU-rRNA, 5.8S rRNA, LSU-rRNA)"/>
    <property type="evidence" value="ECO:0007669"/>
    <property type="project" value="TreeGrafter"/>
</dbReference>
<evidence type="ECO:0000256" key="5">
    <source>
        <dbReference type="ARBA" id="ARBA00025024"/>
    </source>
</evidence>
<organism evidence="8 9">
    <name type="scientific">Ascobolus immersus RN42</name>
    <dbReference type="NCBI Taxonomy" id="1160509"/>
    <lineage>
        <taxon>Eukaryota</taxon>
        <taxon>Fungi</taxon>
        <taxon>Dikarya</taxon>
        <taxon>Ascomycota</taxon>
        <taxon>Pezizomycotina</taxon>
        <taxon>Pezizomycetes</taxon>
        <taxon>Pezizales</taxon>
        <taxon>Ascobolaceae</taxon>
        <taxon>Ascobolus</taxon>
    </lineage>
</organism>
<dbReference type="InterPro" id="IPR034353">
    <property type="entry name" value="ABT1/ESF2_RRM"/>
</dbReference>
<feature type="compositionally biased region" description="Basic and acidic residues" evidence="7">
    <location>
        <begin position="274"/>
        <end position="305"/>
    </location>
</feature>
<dbReference type="GO" id="GO:0003723">
    <property type="term" value="F:RNA binding"/>
    <property type="evidence" value="ECO:0007669"/>
    <property type="project" value="UniProtKB-KW"/>
</dbReference>
<keyword evidence="3" id="KW-0694">RNA-binding</keyword>
<feature type="region of interest" description="Disordered" evidence="7">
    <location>
        <begin position="274"/>
        <end position="333"/>
    </location>
</feature>
<feature type="compositionally biased region" description="Basic and acidic residues" evidence="7">
    <location>
        <begin position="1"/>
        <end position="16"/>
    </location>
</feature>
<dbReference type="Gene3D" id="3.30.70.330">
    <property type="match status" value="1"/>
</dbReference>
<reference evidence="8 9" key="1">
    <citation type="journal article" date="2018" name="Nat. Ecol. Evol.">
        <title>Pezizomycetes genomes reveal the molecular basis of ectomycorrhizal truffle lifestyle.</title>
        <authorList>
            <person name="Murat C."/>
            <person name="Payen T."/>
            <person name="Noel B."/>
            <person name="Kuo A."/>
            <person name="Morin E."/>
            <person name="Chen J."/>
            <person name="Kohler A."/>
            <person name="Krizsan K."/>
            <person name="Balestrini R."/>
            <person name="Da Silva C."/>
            <person name="Montanini B."/>
            <person name="Hainaut M."/>
            <person name="Levati E."/>
            <person name="Barry K.W."/>
            <person name="Belfiori B."/>
            <person name="Cichocki N."/>
            <person name="Clum A."/>
            <person name="Dockter R.B."/>
            <person name="Fauchery L."/>
            <person name="Guy J."/>
            <person name="Iotti M."/>
            <person name="Le Tacon F."/>
            <person name="Lindquist E.A."/>
            <person name="Lipzen A."/>
            <person name="Malagnac F."/>
            <person name="Mello A."/>
            <person name="Molinier V."/>
            <person name="Miyauchi S."/>
            <person name="Poulain J."/>
            <person name="Riccioni C."/>
            <person name="Rubini A."/>
            <person name="Sitrit Y."/>
            <person name="Splivallo R."/>
            <person name="Traeger S."/>
            <person name="Wang M."/>
            <person name="Zifcakova L."/>
            <person name="Wipf D."/>
            <person name="Zambonelli A."/>
            <person name="Paolocci F."/>
            <person name="Nowrousian M."/>
            <person name="Ottonello S."/>
            <person name="Baldrian P."/>
            <person name="Spatafora J.W."/>
            <person name="Henrissat B."/>
            <person name="Nagy L.G."/>
            <person name="Aury J.M."/>
            <person name="Wincker P."/>
            <person name="Grigoriev I.V."/>
            <person name="Bonfante P."/>
            <person name="Martin F.M."/>
        </authorList>
    </citation>
    <scope>NUCLEOTIDE SEQUENCE [LARGE SCALE GENOMIC DNA]</scope>
    <source>
        <strain evidence="8 9">RN42</strain>
    </source>
</reference>